<dbReference type="Pfam" id="PF00557">
    <property type="entry name" value="Peptidase_M24"/>
    <property type="match status" value="1"/>
</dbReference>
<dbReference type="InterPro" id="IPR050659">
    <property type="entry name" value="Peptidase_M24B"/>
</dbReference>
<reference evidence="3 4" key="1">
    <citation type="submission" date="2019-02" db="EMBL/GenBank/DDBJ databases">
        <title>Sequencing the genomes of 1000 actinobacteria strains.</title>
        <authorList>
            <person name="Klenk H.-P."/>
        </authorList>
    </citation>
    <scope>NUCLEOTIDE SEQUENCE [LARGE SCALE GENOMIC DNA]</scope>
    <source>
        <strain evidence="3 4">DSM 16932</strain>
    </source>
</reference>
<dbReference type="InterPro" id="IPR000587">
    <property type="entry name" value="Creatinase_N"/>
</dbReference>
<evidence type="ECO:0000313" key="4">
    <source>
        <dbReference type="Proteomes" id="UP000293852"/>
    </source>
</evidence>
<dbReference type="GO" id="GO:0004177">
    <property type="term" value="F:aminopeptidase activity"/>
    <property type="evidence" value="ECO:0007669"/>
    <property type="project" value="UniProtKB-KW"/>
</dbReference>
<keyword evidence="3" id="KW-0378">Hydrolase</keyword>
<feature type="domain" description="Peptidase M24" evidence="1">
    <location>
        <begin position="163"/>
        <end position="363"/>
    </location>
</feature>
<protein>
    <submittedName>
        <fullName evidence="3">Xaa-Pro aminopeptidase</fullName>
    </submittedName>
</protein>
<dbReference type="EMBL" id="SGWX01000001">
    <property type="protein sequence ID" value="RZS62977.1"/>
    <property type="molecule type" value="Genomic_DNA"/>
</dbReference>
<evidence type="ECO:0000313" key="3">
    <source>
        <dbReference type="EMBL" id="RZS62977.1"/>
    </source>
</evidence>
<keyword evidence="3" id="KW-0031">Aminopeptidase</keyword>
<keyword evidence="4" id="KW-1185">Reference proteome</keyword>
<proteinExistence type="predicted"/>
<dbReference type="PANTHER" id="PTHR46112:SF2">
    <property type="entry name" value="XAA-PRO AMINOPEPTIDASE P-RELATED"/>
    <property type="match status" value="1"/>
</dbReference>
<dbReference type="RefSeq" id="WP_130416398.1">
    <property type="nucleotide sequence ID" value="NZ_SGWX01000001.1"/>
</dbReference>
<organism evidence="3 4">
    <name type="scientific">Xylanimonas ulmi</name>
    <dbReference type="NCBI Taxonomy" id="228973"/>
    <lineage>
        <taxon>Bacteria</taxon>
        <taxon>Bacillati</taxon>
        <taxon>Actinomycetota</taxon>
        <taxon>Actinomycetes</taxon>
        <taxon>Micrococcales</taxon>
        <taxon>Promicromonosporaceae</taxon>
        <taxon>Xylanimonas</taxon>
    </lineage>
</organism>
<keyword evidence="3" id="KW-0645">Protease</keyword>
<comment type="caution">
    <text evidence="3">The sequence shown here is derived from an EMBL/GenBank/DDBJ whole genome shotgun (WGS) entry which is preliminary data.</text>
</comment>
<dbReference type="InterPro" id="IPR000994">
    <property type="entry name" value="Pept_M24"/>
</dbReference>
<evidence type="ECO:0000259" key="1">
    <source>
        <dbReference type="Pfam" id="PF00557"/>
    </source>
</evidence>
<dbReference type="PANTHER" id="PTHR46112">
    <property type="entry name" value="AMINOPEPTIDASE"/>
    <property type="match status" value="1"/>
</dbReference>
<dbReference type="InterPro" id="IPR029149">
    <property type="entry name" value="Creatin/AminoP/Spt16_N"/>
</dbReference>
<accession>A0A4Q7M7A2</accession>
<dbReference type="Gene3D" id="3.40.350.10">
    <property type="entry name" value="Creatinase/prolidase N-terminal domain"/>
    <property type="match status" value="1"/>
</dbReference>
<gene>
    <name evidence="3" type="ORF">EV386_3334</name>
</gene>
<dbReference type="InterPro" id="IPR036005">
    <property type="entry name" value="Creatinase/aminopeptidase-like"/>
</dbReference>
<dbReference type="Gene3D" id="3.90.230.10">
    <property type="entry name" value="Creatinase/methionine aminopeptidase superfamily"/>
    <property type="match status" value="1"/>
</dbReference>
<dbReference type="OrthoDB" id="9806388at2"/>
<feature type="domain" description="Creatinase N-terminal" evidence="2">
    <location>
        <begin position="9"/>
        <end position="156"/>
    </location>
</feature>
<dbReference type="AlphaFoldDB" id="A0A4Q7M7A2"/>
<evidence type="ECO:0000259" key="2">
    <source>
        <dbReference type="Pfam" id="PF01321"/>
    </source>
</evidence>
<name>A0A4Q7M7A2_9MICO</name>
<dbReference type="SUPFAM" id="SSF55920">
    <property type="entry name" value="Creatinase/aminopeptidase"/>
    <property type="match status" value="1"/>
</dbReference>
<dbReference type="Proteomes" id="UP000293852">
    <property type="component" value="Unassembled WGS sequence"/>
</dbReference>
<dbReference type="SUPFAM" id="SSF53092">
    <property type="entry name" value="Creatinase/prolidase N-terminal domain"/>
    <property type="match status" value="1"/>
</dbReference>
<dbReference type="Pfam" id="PF01321">
    <property type="entry name" value="Creatinase_N"/>
    <property type="match status" value="1"/>
</dbReference>
<sequence length="378" mass="39925">MTAALLDERTSRIAAALRASGARFAVLSGYDSVFYATGLLVPQELGVPFVAGGPDIAVVTPDGATWLIIPRMRASAAYASRADHVVEYGDDTLGTVTPISRYVQAVRTVVQTVAPSGRGGVLVETGSLTGAVADLLRARGHTLVDGTDAIWAARKVKTAAEMEALRNCALLTSAAQREARRAARAGRTELEVFSDLRAVWDSALGHRCEVTGDFLSGSERTAGIVGWATDRVLRESDPIITDLAPRLDGYWGDSASTFVLGEAQRPLRSMHAAVTRALDAGIAAIRPGITAHALDEVVRSALAREGHSYPHHTGHSVGAASHEFPTIAPGVDVPLEEGMVILLEPGAYDPAVGGVRLEWMIYVGPDAGEVMSDFPLEL</sequence>